<dbReference type="GO" id="GO:1904158">
    <property type="term" value="P:axonemal central apparatus assembly"/>
    <property type="evidence" value="ECO:0007669"/>
    <property type="project" value="TreeGrafter"/>
</dbReference>
<evidence type="ECO:0000256" key="1">
    <source>
        <dbReference type="ARBA" id="ARBA00004138"/>
    </source>
</evidence>
<keyword evidence="5" id="KW-0966">Cell projection</keyword>
<dbReference type="OrthoDB" id="436294at2759"/>
<feature type="domain" description="HYDIN/VesB/CFA65-like Ig-like" evidence="7">
    <location>
        <begin position="128"/>
        <end position="227"/>
    </location>
</feature>
<proteinExistence type="predicted"/>
<dbReference type="Gene3D" id="2.60.40.10">
    <property type="entry name" value="Immunoglobulins"/>
    <property type="match status" value="3"/>
</dbReference>
<name>A0A812NXI0_9DINO</name>
<feature type="region of interest" description="Disordered" evidence="6">
    <location>
        <begin position="1"/>
        <end position="40"/>
    </location>
</feature>
<dbReference type="Pfam" id="PF22544">
    <property type="entry name" value="HYDIN_VesB_CFA65-like_Ig"/>
    <property type="match status" value="2"/>
</dbReference>
<dbReference type="GO" id="GO:0005930">
    <property type="term" value="C:axoneme"/>
    <property type="evidence" value="ECO:0007669"/>
    <property type="project" value="TreeGrafter"/>
</dbReference>
<evidence type="ECO:0000256" key="2">
    <source>
        <dbReference type="ARBA" id="ARBA00004496"/>
    </source>
</evidence>
<evidence type="ECO:0000256" key="4">
    <source>
        <dbReference type="ARBA" id="ARBA00023069"/>
    </source>
</evidence>
<evidence type="ECO:0000313" key="9">
    <source>
        <dbReference type="Proteomes" id="UP000604046"/>
    </source>
</evidence>
<comment type="subcellular location">
    <subcellularLocation>
        <location evidence="1">Cell projection</location>
        <location evidence="1">Cilium</location>
    </subcellularLocation>
    <subcellularLocation>
        <location evidence="2">Cytoplasm</location>
    </subcellularLocation>
</comment>
<dbReference type="InterPro" id="IPR053879">
    <property type="entry name" value="HYDIN_VesB_CFA65-like_Ig"/>
</dbReference>
<dbReference type="PANTHER" id="PTHR23053">
    <property type="entry name" value="DLEC1 DELETED IN LUNG AND ESOPHAGEAL CANCER 1"/>
    <property type="match status" value="1"/>
</dbReference>
<evidence type="ECO:0000256" key="5">
    <source>
        <dbReference type="ARBA" id="ARBA00023273"/>
    </source>
</evidence>
<dbReference type="EMBL" id="CAJNDS010002116">
    <property type="protein sequence ID" value="CAE7336006.1"/>
    <property type="molecule type" value="Genomic_DNA"/>
</dbReference>
<evidence type="ECO:0000256" key="6">
    <source>
        <dbReference type="SAM" id="MobiDB-lite"/>
    </source>
</evidence>
<evidence type="ECO:0000313" key="8">
    <source>
        <dbReference type="EMBL" id="CAE7336006.1"/>
    </source>
</evidence>
<feature type="domain" description="HYDIN/VesB/CFA65-like Ig-like" evidence="7">
    <location>
        <begin position="232"/>
        <end position="324"/>
    </location>
</feature>
<dbReference type="Proteomes" id="UP000604046">
    <property type="component" value="Unassembled WGS sequence"/>
</dbReference>
<sequence length="362" mass="40227">MQQANLSEDTCRDEVSAQLQPLVGFDEESDSGSDGERRRLRTERKVTKLLGRKYDSIMKAVEEDPMLFRDAIFKIEPLNGRLWPHTQVTCACCFCPKDALVYCATAYLSAVGQEDRAPLVLKGLGIGPKATFSYDELDVGNVFVESAHRYEVQLLNQGDIEVDFRLVHREGKFAPRFKFTPDHGTIAVGGQCEIVVDFKPKELGQFHEVFEWALQGRTTAVTLAFRGTSVRPKFEFDVDKINFGTVSFGFLNSRMLTLTNTSEVPCYYTLMVKGDEAPPSNEFEIIPSRGTLLPNCAQRIQVDFISSTEKKYDTRLSVDLEGVGKELLSIPIFAQCAVPTAWDPVWEGGGVGGVKTAGAGFH</sequence>
<keyword evidence="4" id="KW-0969">Cilium</keyword>
<comment type="caution">
    <text evidence="8">The sequence shown here is derived from an EMBL/GenBank/DDBJ whole genome shotgun (WGS) entry which is preliminary data.</text>
</comment>
<dbReference type="PANTHER" id="PTHR23053:SF0">
    <property type="entry name" value="HYDROCEPHALUS-INDUCING PROTEIN HOMOLOG"/>
    <property type="match status" value="1"/>
</dbReference>
<keyword evidence="9" id="KW-1185">Reference proteome</keyword>
<organism evidence="8 9">
    <name type="scientific">Symbiodinium natans</name>
    <dbReference type="NCBI Taxonomy" id="878477"/>
    <lineage>
        <taxon>Eukaryota</taxon>
        <taxon>Sar</taxon>
        <taxon>Alveolata</taxon>
        <taxon>Dinophyceae</taxon>
        <taxon>Suessiales</taxon>
        <taxon>Symbiodiniaceae</taxon>
        <taxon>Symbiodinium</taxon>
    </lineage>
</organism>
<protein>
    <submittedName>
        <fullName evidence="8">Hydin protein</fullName>
    </submittedName>
</protein>
<gene>
    <name evidence="8" type="primary">Hydin</name>
    <name evidence="8" type="ORF">SNAT2548_LOCUS17577</name>
</gene>
<dbReference type="AlphaFoldDB" id="A0A812NXI0"/>
<keyword evidence="3" id="KW-0963">Cytoplasm</keyword>
<evidence type="ECO:0000256" key="3">
    <source>
        <dbReference type="ARBA" id="ARBA00022490"/>
    </source>
</evidence>
<dbReference type="InterPro" id="IPR033305">
    <property type="entry name" value="Hydin-like"/>
</dbReference>
<accession>A0A812NXI0</accession>
<dbReference type="InterPro" id="IPR013783">
    <property type="entry name" value="Ig-like_fold"/>
</dbReference>
<evidence type="ECO:0000259" key="7">
    <source>
        <dbReference type="Pfam" id="PF22544"/>
    </source>
</evidence>
<dbReference type="GO" id="GO:0003341">
    <property type="term" value="P:cilium movement"/>
    <property type="evidence" value="ECO:0007669"/>
    <property type="project" value="TreeGrafter"/>
</dbReference>
<reference evidence="8" key="1">
    <citation type="submission" date="2021-02" db="EMBL/GenBank/DDBJ databases">
        <authorList>
            <person name="Dougan E. K."/>
            <person name="Rhodes N."/>
            <person name="Thang M."/>
            <person name="Chan C."/>
        </authorList>
    </citation>
    <scope>NUCLEOTIDE SEQUENCE</scope>
</reference>